<proteinExistence type="predicted"/>
<dbReference type="GO" id="GO:0016989">
    <property type="term" value="F:sigma factor antagonist activity"/>
    <property type="evidence" value="ECO:0007669"/>
    <property type="project" value="TreeGrafter"/>
</dbReference>
<evidence type="ECO:0000256" key="3">
    <source>
        <dbReference type="ARBA" id="ARBA00022692"/>
    </source>
</evidence>
<dbReference type="Proteomes" id="UP000019150">
    <property type="component" value="Chromosome"/>
</dbReference>
<keyword evidence="4" id="KW-1133">Transmembrane helix</keyword>
<evidence type="ECO:0000256" key="6">
    <source>
        <dbReference type="ARBA" id="ARBA00023136"/>
    </source>
</evidence>
<dbReference type="GO" id="GO:0005886">
    <property type="term" value="C:plasma membrane"/>
    <property type="evidence" value="ECO:0007669"/>
    <property type="project" value="UniProtKB-SubCell"/>
</dbReference>
<dbReference type="RefSeq" id="WP_025353341.1">
    <property type="nucleotide sequence ID" value="NZ_CP006850.1"/>
</dbReference>
<name>W5TRR2_9NOCA</name>
<dbReference type="PANTHER" id="PTHR37461">
    <property type="entry name" value="ANTI-SIGMA-K FACTOR RSKA"/>
    <property type="match status" value="1"/>
</dbReference>
<keyword evidence="13" id="KW-1185">Reference proteome</keyword>
<dbReference type="PANTHER" id="PTHR37461:SF1">
    <property type="entry name" value="ANTI-SIGMA-K FACTOR RSKA"/>
    <property type="match status" value="1"/>
</dbReference>
<feature type="domain" description="Anti-sigma-K factor RskA N-terminal" evidence="11">
    <location>
        <begin position="5"/>
        <end position="49"/>
    </location>
</feature>
<evidence type="ECO:0000256" key="9">
    <source>
        <dbReference type="ARBA" id="ARBA00030803"/>
    </source>
</evidence>
<keyword evidence="2" id="KW-1003">Cell membrane</keyword>
<evidence type="ECO:0000256" key="8">
    <source>
        <dbReference type="ARBA" id="ARBA00029829"/>
    </source>
</evidence>
<dbReference type="OrthoDB" id="153510at2"/>
<organism evidence="12 13">
    <name type="scientific">Nocardia nova SH22a</name>
    <dbReference type="NCBI Taxonomy" id="1415166"/>
    <lineage>
        <taxon>Bacteria</taxon>
        <taxon>Bacillati</taxon>
        <taxon>Actinomycetota</taxon>
        <taxon>Actinomycetes</taxon>
        <taxon>Mycobacteriales</taxon>
        <taxon>Nocardiaceae</taxon>
        <taxon>Nocardia</taxon>
    </lineage>
</organism>
<dbReference type="EMBL" id="CP006850">
    <property type="protein sequence ID" value="AHH22065.1"/>
    <property type="molecule type" value="Genomic_DNA"/>
</dbReference>
<dbReference type="STRING" id="1415166.NONO_c73080"/>
<evidence type="ECO:0000259" key="10">
    <source>
        <dbReference type="Pfam" id="PF10099"/>
    </source>
</evidence>
<dbReference type="InterPro" id="IPR018764">
    <property type="entry name" value="RskA_C"/>
</dbReference>
<evidence type="ECO:0000256" key="1">
    <source>
        <dbReference type="ARBA" id="ARBA00004162"/>
    </source>
</evidence>
<gene>
    <name evidence="12" type="primary">rskA</name>
    <name evidence="12" type="ORF">NONO_c73080</name>
</gene>
<evidence type="ECO:0000256" key="5">
    <source>
        <dbReference type="ARBA" id="ARBA00023015"/>
    </source>
</evidence>
<evidence type="ECO:0000256" key="7">
    <source>
        <dbReference type="ARBA" id="ARBA00023163"/>
    </source>
</evidence>
<evidence type="ECO:0000256" key="2">
    <source>
        <dbReference type="ARBA" id="ARBA00022475"/>
    </source>
</evidence>
<evidence type="ECO:0000313" key="13">
    <source>
        <dbReference type="Proteomes" id="UP000019150"/>
    </source>
</evidence>
<dbReference type="AlphaFoldDB" id="W5TRR2"/>
<dbReference type="PATRIC" id="fig|1415166.3.peg.7501"/>
<evidence type="ECO:0000259" key="11">
    <source>
        <dbReference type="Pfam" id="PF22618"/>
    </source>
</evidence>
<keyword evidence="7" id="KW-0804">Transcription</keyword>
<sequence length="234" mass="24232">MPDPLDLAYPYALDAVSDAERDDIERQLAADGELARTFTTVVRDIRDTMGELSVLDATDPAPELESRILAELDRLRPATVVPITRTAHRRRWLAAAAAAVVAAGIGGGILAQQHATRVTGPPSAEQILHQPDSHAASTPLNTGGTLTVRASPGMGAATVAFDDIPAAPDGRVYQLWVVPPSGAPRSAGVLDRMPTPAAPLVTTYRSGDTLAVTVEPAGGSPAPTTTPIGAVPMS</sequence>
<dbReference type="eggNOG" id="COG5343">
    <property type="taxonomic scope" value="Bacteria"/>
</dbReference>
<protein>
    <recommendedName>
        <fullName evidence="9">Regulator of SigK</fullName>
    </recommendedName>
    <alternativeName>
        <fullName evidence="8">Sigma-K anti-sigma factor RskA</fullName>
    </alternativeName>
</protein>
<keyword evidence="3" id="KW-0812">Transmembrane</keyword>
<evidence type="ECO:0000313" key="12">
    <source>
        <dbReference type="EMBL" id="AHH22065.1"/>
    </source>
</evidence>
<keyword evidence="5" id="KW-0805">Transcription regulation</keyword>
<dbReference type="GO" id="GO:0006417">
    <property type="term" value="P:regulation of translation"/>
    <property type="evidence" value="ECO:0007669"/>
    <property type="project" value="TreeGrafter"/>
</dbReference>
<dbReference type="InterPro" id="IPR053877">
    <property type="entry name" value="RskA_N"/>
</dbReference>
<feature type="domain" description="Anti-sigma K factor RskA C-terminal" evidence="10">
    <location>
        <begin position="93"/>
        <end position="228"/>
    </location>
</feature>
<dbReference type="Pfam" id="PF22618">
    <property type="entry name" value="RskA_N"/>
    <property type="match status" value="1"/>
</dbReference>
<dbReference type="InterPro" id="IPR041916">
    <property type="entry name" value="Anti_sigma_zinc_sf"/>
</dbReference>
<accession>W5TRR2</accession>
<dbReference type="HOGENOM" id="CLU_075802_1_1_11"/>
<reference evidence="12 13" key="1">
    <citation type="journal article" date="2014" name="Appl. Environ. Microbiol.">
        <title>Insights into the Microbial Degradation of Rubber and Gutta-Percha by Analysis of the Complete Genome of Nocardia nova SH22a.</title>
        <authorList>
            <person name="Luo Q."/>
            <person name="Hiessl S."/>
            <person name="Poehlein A."/>
            <person name="Daniel R."/>
            <person name="Steinbuchel A."/>
        </authorList>
    </citation>
    <scope>NUCLEOTIDE SEQUENCE [LARGE SCALE GENOMIC DNA]</scope>
    <source>
        <strain evidence="12">SH22a</strain>
    </source>
</reference>
<dbReference type="InterPro" id="IPR051474">
    <property type="entry name" value="Anti-sigma-K/W_factor"/>
</dbReference>
<keyword evidence="6" id="KW-0472">Membrane</keyword>
<dbReference type="KEGG" id="nno:NONO_c73080"/>
<comment type="subcellular location">
    <subcellularLocation>
        <location evidence="1">Cell membrane</location>
        <topology evidence="1">Single-pass membrane protein</topology>
    </subcellularLocation>
</comment>
<evidence type="ECO:0000256" key="4">
    <source>
        <dbReference type="ARBA" id="ARBA00022989"/>
    </source>
</evidence>
<dbReference type="Pfam" id="PF10099">
    <property type="entry name" value="RskA_C"/>
    <property type="match status" value="1"/>
</dbReference>
<dbReference type="Gene3D" id="1.10.10.1320">
    <property type="entry name" value="Anti-sigma factor, zinc-finger domain"/>
    <property type="match status" value="1"/>
</dbReference>